<dbReference type="PANTHER" id="PTHR30332:SF17">
    <property type="entry name" value="TYPE IV PILIATION SYSTEM PROTEIN DR_0774-RELATED"/>
    <property type="match status" value="1"/>
</dbReference>
<dbReference type="Pfam" id="PF00263">
    <property type="entry name" value="Secretin"/>
    <property type="match status" value="1"/>
</dbReference>
<reference evidence="7 8" key="1">
    <citation type="submission" date="2020-08" db="EMBL/GenBank/DDBJ databases">
        <title>Genomic Encyclopedia of Type Strains, Phase IV (KMG-IV): sequencing the most valuable type-strain genomes for metagenomic binning, comparative biology and taxonomic classification.</title>
        <authorList>
            <person name="Goeker M."/>
        </authorList>
    </citation>
    <scope>NUCLEOTIDE SEQUENCE [LARGE SCALE GENOMIC DNA]</scope>
    <source>
        <strain evidence="7 8">DSM 17507</strain>
    </source>
</reference>
<feature type="chain" id="PRO_5030718590" evidence="3">
    <location>
        <begin position="30"/>
        <end position="510"/>
    </location>
</feature>
<feature type="signal peptide" evidence="3">
    <location>
        <begin position="1"/>
        <end position="29"/>
    </location>
</feature>
<keyword evidence="8" id="KW-1185">Reference proteome</keyword>
<evidence type="ECO:0000259" key="6">
    <source>
        <dbReference type="Pfam" id="PF13629"/>
    </source>
</evidence>
<dbReference type="Pfam" id="PF13629">
    <property type="entry name" value="T2SS-T3SS_pil_N"/>
    <property type="match status" value="1"/>
</dbReference>
<dbReference type="GO" id="GO:0009306">
    <property type="term" value="P:protein secretion"/>
    <property type="evidence" value="ECO:0007669"/>
    <property type="project" value="InterPro"/>
</dbReference>
<name>A0A7W7AG69_9SPHN</name>
<protein>
    <submittedName>
        <fullName evidence="7">Pilus assembly protein CpaC</fullName>
    </submittedName>
</protein>
<evidence type="ECO:0000259" key="4">
    <source>
        <dbReference type="Pfam" id="PF00263"/>
    </source>
</evidence>
<dbReference type="Pfam" id="PF04972">
    <property type="entry name" value="BON"/>
    <property type="match status" value="1"/>
</dbReference>
<comment type="caution">
    <text evidence="7">The sequence shown here is derived from an EMBL/GenBank/DDBJ whole genome shotgun (WGS) entry which is preliminary data.</text>
</comment>
<feature type="region of interest" description="Disordered" evidence="2">
    <location>
        <begin position="458"/>
        <end position="510"/>
    </location>
</feature>
<keyword evidence="3" id="KW-0732">Signal</keyword>
<dbReference type="OrthoDB" id="9775455at2"/>
<evidence type="ECO:0000259" key="5">
    <source>
        <dbReference type="Pfam" id="PF04972"/>
    </source>
</evidence>
<comment type="similarity">
    <text evidence="1">Belongs to the bacterial secretin family.</text>
</comment>
<feature type="domain" description="BON" evidence="5">
    <location>
        <begin position="126"/>
        <end position="172"/>
    </location>
</feature>
<dbReference type="InterPro" id="IPR001775">
    <property type="entry name" value="GspD/PilQ"/>
</dbReference>
<organism evidence="7 8">
    <name type="scientific">Novosphingobium taihuense</name>
    <dbReference type="NCBI Taxonomy" id="260085"/>
    <lineage>
        <taxon>Bacteria</taxon>
        <taxon>Pseudomonadati</taxon>
        <taxon>Pseudomonadota</taxon>
        <taxon>Alphaproteobacteria</taxon>
        <taxon>Sphingomonadales</taxon>
        <taxon>Sphingomonadaceae</taxon>
        <taxon>Novosphingobium</taxon>
    </lineage>
</organism>
<evidence type="ECO:0000313" key="8">
    <source>
        <dbReference type="Proteomes" id="UP000538566"/>
    </source>
</evidence>
<dbReference type="EMBL" id="JACHOA010000010">
    <property type="protein sequence ID" value="MBB4615659.1"/>
    <property type="molecule type" value="Genomic_DNA"/>
</dbReference>
<evidence type="ECO:0000256" key="2">
    <source>
        <dbReference type="SAM" id="MobiDB-lite"/>
    </source>
</evidence>
<proteinExistence type="inferred from homology"/>
<feature type="domain" description="Pilus formation protein N-terminal" evidence="6">
    <location>
        <begin position="43"/>
        <end position="112"/>
    </location>
</feature>
<dbReference type="InterPro" id="IPR004846">
    <property type="entry name" value="T2SS/T3SS_dom"/>
</dbReference>
<accession>A0A7W7AG69</accession>
<dbReference type="InterPro" id="IPR007055">
    <property type="entry name" value="BON_dom"/>
</dbReference>
<dbReference type="PRINTS" id="PR00811">
    <property type="entry name" value="BCTERIALGSPD"/>
</dbReference>
<dbReference type="GO" id="GO:0015627">
    <property type="term" value="C:type II protein secretion system complex"/>
    <property type="evidence" value="ECO:0007669"/>
    <property type="project" value="TreeGrafter"/>
</dbReference>
<feature type="compositionally biased region" description="Basic and acidic residues" evidence="2">
    <location>
        <begin position="501"/>
        <end position="510"/>
    </location>
</feature>
<dbReference type="AlphaFoldDB" id="A0A7W7AG69"/>
<sequence length="510" mass="52149">MRSEAHRLRAGASALAALLLAGLAPVAQGQPIPPPYPPVSRHAGTLTVPLNKSQVVNVDRMIAKALIGNDDIADVLPINERSVYVLGKKVGTTSLTLIDGAGRVLSIMDVAVGPDVDALSGQLRMLVPGEDIKAGVSNDAIVLTGLVNDPGAIDRAVQLARTYAGDKVVNLIGLGSSQQVMLEVRFAEVNRSSGFDIGVSGFTSGNTFSSATGKGASLVPGEPSTVTTTVGGTTVTSTVPSGGILQLSSITGAFGIFRNRFSLGSLSIDAVLNALETKGLSKTLAQPTLLALSGQKASFLAGGEFPVPVIQGGAAGATAGGNGAAITVEFKPFGVGLAFTPTVLGDKTINLLVEPEVSAIDPSASYTVGNISIPGLRTRRASTTLELRDGESFAIAGLISKDFQTTVNQVPLLGSIPILGSLFRSNAFKKGETELLIVVTPHLVSPLTEDQVHLPTDAIADPSGLESTLLGTSGRKRELPAAPGLGSAKPAEAPAQTPSDPAKKEPSYAY</sequence>
<dbReference type="InterPro" id="IPR050810">
    <property type="entry name" value="Bact_Secretion_Sys_Channel"/>
</dbReference>
<gene>
    <name evidence="7" type="ORF">GGR37_003959</name>
</gene>
<dbReference type="RefSeq" id="WP_144907994.1">
    <property type="nucleotide sequence ID" value="NZ_JACHOA010000010.1"/>
</dbReference>
<feature type="domain" description="Type II/III secretion system secretin-like" evidence="4">
    <location>
        <begin position="274"/>
        <end position="444"/>
    </location>
</feature>
<evidence type="ECO:0000313" key="7">
    <source>
        <dbReference type="EMBL" id="MBB4615659.1"/>
    </source>
</evidence>
<dbReference type="PANTHER" id="PTHR30332">
    <property type="entry name" value="PROBABLE GENERAL SECRETION PATHWAY PROTEIN D"/>
    <property type="match status" value="1"/>
</dbReference>
<dbReference type="Proteomes" id="UP000538566">
    <property type="component" value="Unassembled WGS sequence"/>
</dbReference>
<evidence type="ECO:0000256" key="1">
    <source>
        <dbReference type="RuleBase" id="RU004003"/>
    </source>
</evidence>
<evidence type="ECO:0000256" key="3">
    <source>
        <dbReference type="SAM" id="SignalP"/>
    </source>
</evidence>
<dbReference type="InterPro" id="IPR032789">
    <property type="entry name" value="T2SS-T3SS_pil_N"/>
</dbReference>